<comment type="caution">
    <text evidence="4">The sequence shown here is derived from an EMBL/GenBank/DDBJ whole genome shotgun (WGS) entry which is preliminary data.</text>
</comment>
<dbReference type="PANTHER" id="PTHR10584:SF166">
    <property type="entry name" value="RIBOKINASE"/>
    <property type="match status" value="1"/>
</dbReference>
<gene>
    <name evidence="4" type="ORF">AUJ95_06300</name>
</gene>
<protein>
    <submittedName>
        <fullName evidence="4">Sugar kinase</fullName>
    </submittedName>
</protein>
<dbReference type="AlphaFoldDB" id="A0A1J5E2J8"/>
<dbReference type="InterPro" id="IPR029056">
    <property type="entry name" value="Ribokinase-like"/>
</dbReference>
<dbReference type="PANTHER" id="PTHR10584">
    <property type="entry name" value="SUGAR KINASE"/>
    <property type="match status" value="1"/>
</dbReference>
<dbReference type="Pfam" id="PF00294">
    <property type="entry name" value="PfkB"/>
    <property type="match status" value="1"/>
</dbReference>
<name>A0A1J5E2J8_9BACT</name>
<dbReference type="EMBL" id="MNYI01000170">
    <property type="protein sequence ID" value="OIP38818.1"/>
    <property type="molecule type" value="Genomic_DNA"/>
</dbReference>
<dbReference type="InterPro" id="IPR011611">
    <property type="entry name" value="PfkB_dom"/>
</dbReference>
<evidence type="ECO:0000256" key="1">
    <source>
        <dbReference type="ARBA" id="ARBA00022679"/>
    </source>
</evidence>
<evidence type="ECO:0000313" key="5">
    <source>
        <dbReference type="Proteomes" id="UP000183085"/>
    </source>
</evidence>
<evidence type="ECO:0000259" key="3">
    <source>
        <dbReference type="Pfam" id="PF00294"/>
    </source>
</evidence>
<feature type="domain" description="Carbohydrate kinase PfkB" evidence="3">
    <location>
        <begin position="19"/>
        <end position="275"/>
    </location>
</feature>
<dbReference type="PROSITE" id="PS00584">
    <property type="entry name" value="PFKB_KINASES_2"/>
    <property type="match status" value="1"/>
</dbReference>
<organism evidence="4 5">
    <name type="scientific">Candidatus Desantisbacteria bacterium CG2_30_40_21</name>
    <dbReference type="NCBI Taxonomy" id="1817895"/>
    <lineage>
        <taxon>Bacteria</taxon>
        <taxon>Candidatus Desantisiibacteriota</taxon>
    </lineage>
</organism>
<dbReference type="GO" id="GO:0005829">
    <property type="term" value="C:cytosol"/>
    <property type="evidence" value="ECO:0007669"/>
    <property type="project" value="TreeGrafter"/>
</dbReference>
<sequence length="303" mass="33710">MRQDVLVVGSIGLDSVKTPFGEVSEVLGGSAIYSSLAASYFTSVKLVGVVGEDFLNQHVELLKRHGIDLTGLTTLQGKTFRWKGDYGYDLNEAITLDTELNVLSGFNPQLPEVYKDIKYVFLANLDPDLQLSVLKQLRKPEVVVCDTMNFWIHGKRDSLIEVLKRVDIVVMNDAETRELCKEPNLVKAGRTILSWGPKRVIIKKGEHGSLMFANGSFFSAPAYPLEDIFDPTGAGDTFAGGFIGYLASCGQMNDMNIRKAVIYGTTMASFVVEDFSVLRTAALNQQEIKDRYREFQEMVHFGE</sequence>
<proteinExistence type="predicted"/>
<evidence type="ECO:0000313" key="4">
    <source>
        <dbReference type="EMBL" id="OIP38818.1"/>
    </source>
</evidence>
<reference evidence="4 5" key="1">
    <citation type="journal article" date="2016" name="Environ. Microbiol.">
        <title>Genomic resolution of a cold subsurface aquifer community provides metabolic insights for novel microbes adapted to high CO concentrations.</title>
        <authorList>
            <person name="Probst A.J."/>
            <person name="Castelle C.J."/>
            <person name="Singh A."/>
            <person name="Brown C.T."/>
            <person name="Anantharaman K."/>
            <person name="Sharon I."/>
            <person name="Hug L.A."/>
            <person name="Burstein D."/>
            <person name="Emerson J.B."/>
            <person name="Thomas B.C."/>
            <person name="Banfield J.F."/>
        </authorList>
    </citation>
    <scope>NUCLEOTIDE SEQUENCE [LARGE SCALE GENOMIC DNA]</scope>
    <source>
        <strain evidence="4">CG2_30_40_21</strain>
    </source>
</reference>
<dbReference type="SUPFAM" id="SSF53613">
    <property type="entry name" value="Ribokinase-like"/>
    <property type="match status" value="1"/>
</dbReference>
<dbReference type="InterPro" id="IPR002173">
    <property type="entry name" value="Carboh/pur_kinase_PfkB_CS"/>
</dbReference>
<dbReference type="GO" id="GO:0016301">
    <property type="term" value="F:kinase activity"/>
    <property type="evidence" value="ECO:0007669"/>
    <property type="project" value="UniProtKB-KW"/>
</dbReference>
<keyword evidence="2 4" id="KW-0418">Kinase</keyword>
<dbReference type="Gene3D" id="3.40.1190.20">
    <property type="match status" value="1"/>
</dbReference>
<keyword evidence="1" id="KW-0808">Transferase</keyword>
<accession>A0A1J5E2J8</accession>
<dbReference type="Proteomes" id="UP000183085">
    <property type="component" value="Unassembled WGS sequence"/>
</dbReference>
<dbReference type="STRING" id="1817895.AUJ95_06300"/>
<evidence type="ECO:0000256" key="2">
    <source>
        <dbReference type="ARBA" id="ARBA00022777"/>
    </source>
</evidence>